<reference evidence="3" key="1">
    <citation type="journal article" date="2020" name="MBio">
        <title>Horizontal gene transfer to a defensive symbiont with a reduced genome amongst a multipartite beetle microbiome.</title>
        <authorList>
            <person name="Waterworth S.C."/>
            <person name="Florez L.V."/>
            <person name="Rees E.R."/>
            <person name="Hertweck C."/>
            <person name="Kaltenpoth M."/>
            <person name="Kwan J.C."/>
        </authorList>
    </citation>
    <scope>NUCLEOTIDE SEQUENCE [LARGE SCALE GENOMIC DNA]</scope>
</reference>
<organism evidence="2 3">
    <name type="scientific">Acinetobacter bereziniae</name>
    <name type="common">Acinetobacter genomosp. 10</name>
    <dbReference type="NCBI Taxonomy" id="106648"/>
    <lineage>
        <taxon>Bacteria</taxon>
        <taxon>Pseudomonadati</taxon>
        <taxon>Pseudomonadota</taxon>
        <taxon>Gammaproteobacteria</taxon>
        <taxon>Moraxellales</taxon>
        <taxon>Moraxellaceae</taxon>
        <taxon>Acinetobacter</taxon>
    </lineage>
</organism>
<gene>
    <name evidence="2" type="primary">lex1_4</name>
    <name evidence="2" type="ORF">GAK29_04597</name>
</gene>
<sequence>MAVSKEIEYVAIFEDDVFLAKKARNFLKSMDWIPEKINIIKLEMFEQYVLMSRNKIQLKNEGLLKELKEKHLGTAGYILSLEGAKKYLKYIKDKNIEAPLDRVIFENYLNDGDEIIYQMVPGLSAQADRIGKNEFQSQLEIDRKNNELAKHKHKKNLNFSQKLKREILRLFYQLRLRFCKIGFY</sequence>
<evidence type="ECO:0000313" key="3">
    <source>
        <dbReference type="Proteomes" id="UP000490535"/>
    </source>
</evidence>
<dbReference type="EMBL" id="WNDP01000219">
    <property type="protein sequence ID" value="KAF1015358.1"/>
    <property type="molecule type" value="Genomic_DNA"/>
</dbReference>
<name>A0A833UQY9_ACIBZ</name>
<proteinExistence type="predicted"/>
<dbReference type="AlphaFoldDB" id="A0A833UQY9"/>
<comment type="caution">
    <text evidence="2">The sequence shown here is derived from an EMBL/GenBank/DDBJ whole genome shotgun (WGS) entry which is preliminary data.</text>
</comment>
<dbReference type="Pfam" id="PF01755">
    <property type="entry name" value="Glyco_transf_25"/>
    <property type="match status" value="1"/>
</dbReference>
<dbReference type="InterPro" id="IPR002654">
    <property type="entry name" value="Glyco_trans_25"/>
</dbReference>
<feature type="domain" description="Glycosyl transferase family 25" evidence="1">
    <location>
        <begin position="2"/>
        <end position="102"/>
    </location>
</feature>
<protein>
    <submittedName>
        <fullName evidence="2">Lipooligosaccharide biosynthesis protein lex-1</fullName>
    </submittedName>
</protein>
<dbReference type="Proteomes" id="UP000490535">
    <property type="component" value="Unassembled WGS sequence"/>
</dbReference>
<accession>A0A833UQY9</accession>
<evidence type="ECO:0000313" key="2">
    <source>
        <dbReference type="EMBL" id="KAF1015358.1"/>
    </source>
</evidence>
<evidence type="ECO:0000259" key="1">
    <source>
        <dbReference type="Pfam" id="PF01755"/>
    </source>
</evidence>